<dbReference type="Proteomes" id="UP000192534">
    <property type="component" value="Unassembled WGS sequence"/>
</dbReference>
<protein>
    <recommendedName>
        <fullName evidence="1">RES domain-containing protein</fullName>
    </recommendedName>
</protein>
<comment type="caution">
    <text evidence="2">The sequence shown here is derived from an EMBL/GenBank/DDBJ whole genome shotgun (WGS) entry which is preliminary data.</text>
</comment>
<evidence type="ECO:0000259" key="1">
    <source>
        <dbReference type="Pfam" id="PF08808"/>
    </source>
</evidence>
<dbReference type="EMBL" id="MVIH01000020">
    <property type="protein sequence ID" value="ORB48279.1"/>
    <property type="molecule type" value="Genomic_DNA"/>
</dbReference>
<evidence type="ECO:0000313" key="2">
    <source>
        <dbReference type="EMBL" id="ORB48279.1"/>
    </source>
</evidence>
<dbReference type="OrthoDB" id="4722229at2"/>
<name>A0A1X0IK35_MYCRH</name>
<accession>A0A1X0IK35</accession>
<proteinExistence type="predicted"/>
<dbReference type="Pfam" id="PF08808">
    <property type="entry name" value="RES"/>
    <property type="match status" value="1"/>
</dbReference>
<organism evidence="2 3">
    <name type="scientific">Mycolicibacterium rhodesiae</name>
    <name type="common">Mycobacterium rhodesiae</name>
    <dbReference type="NCBI Taxonomy" id="36814"/>
    <lineage>
        <taxon>Bacteria</taxon>
        <taxon>Bacillati</taxon>
        <taxon>Actinomycetota</taxon>
        <taxon>Actinomycetes</taxon>
        <taxon>Mycobacteriales</taxon>
        <taxon>Mycobacteriaceae</taxon>
        <taxon>Mycolicibacterium</taxon>
    </lineage>
</organism>
<dbReference type="AlphaFoldDB" id="A0A1X0IK35"/>
<keyword evidence="3" id="KW-1185">Reference proteome</keyword>
<reference evidence="2 3" key="1">
    <citation type="submission" date="2016-12" db="EMBL/GenBank/DDBJ databases">
        <title>The new phylogeny of genus Mycobacterium.</title>
        <authorList>
            <person name="Tortoli E."/>
            <person name="Trovato A."/>
            <person name="Cirillo D.M."/>
        </authorList>
    </citation>
    <scope>NUCLEOTIDE SEQUENCE [LARGE SCALE GENOMIC DNA]</scope>
    <source>
        <strain evidence="2 3">DSM 44223</strain>
    </source>
</reference>
<sequence length="222" mass="24935">MSKVGDELSLWRVGYHASPLEFTPLELYSFSHRFDDIHHRFRTLYMAYMADLPETCLREVLADLRPNLGAKLRHIERYGPEAAKDFASEPVTASWRRQNVLVPALLRLQGPLVDLTDVAVRQEIEDRHAALLVENGMEHLDLHEVTTNRRVVTQTIAGDLYDGGVAGVRFLSRLDAKPCVALFEGRGNADLIGDIIPLTDPAPAPLLTVRTEWDLDLEDCPA</sequence>
<gene>
    <name evidence="2" type="ORF">BST42_25655</name>
</gene>
<dbReference type="InterPro" id="IPR014914">
    <property type="entry name" value="RES_dom"/>
</dbReference>
<dbReference type="RefSeq" id="WP_083122477.1">
    <property type="nucleotide sequence ID" value="NZ_JACKUO010000029.1"/>
</dbReference>
<evidence type="ECO:0000313" key="3">
    <source>
        <dbReference type="Proteomes" id="UP000192534"/>
    </source>
</evidence>
<feature type="domain" description="RES" evidence="1">
    <location>
        <begin position="10"/>
        <end position="186"/>
    </location>
</feature>